<keyword evidence="2" id="KW-1185">Reference proteome</keyword>
<dbReference type="Pfam" id="PF01527">
    <property type="entry name" value="HTH_Tnp_1"/>
    <property type="match status" value="1"/>
</dbReference>
<dbReference type="RefSeq" id="WP_345069877.1">
    <property type="nucleotide sequence ID" value="NZ_BAABCN010000018.1"/>
</dbReference>
<proteinExistence type="predicted"/>
<dbReference type="Proteomes" id="UP001501803">
    <property type="component" value="Unassembled WGS sequence"/>
</dbReference>
<dbReference type="Gene3D" id="1.10.10.60">
    <property type="entry name" value="Homeodomain-like"/>
    <property type="match status" value="1"/>
</dbReference>
<dbReference type="InterPro" id="IPR002514">
    <property type="entry name" value="Transposase_8"/>
</dbReference>
<organism evidence="1 2">
    <name type="scientific">Leifsonia kafniensis</name>
    <dbReference type="NCBI Taxonomy" id="475957"/>
    <lineage>
        <taxon>Bacteria</taxon>
        <taxon>Bacillati</taxon>
        <taxon>Actinomycetota</taxon>
        <taxon>Actinomycetes</taxon>
        <taxon>Micrococcales</taxon>
        <taxon>Microbacteriaceae</taxon>
        <taxon>Leifsonia</taxon>
    </lineage>
</organism>
<name>A0ABP7L6S1_9MICO</name>
<accession>A0ABP7L6S1</accession>
<evidence type="ECO:0000313" key="2">
    <source>
        <dbReference type="Proteomes" id="UP001501803"/>
    </source>
</evidence>
<evidence type="ECO:0008006" key="3">
    <source>
        <dbReference type="Google" id="ProtNLM"/>
    </source>
</evidence>
<comment type="caution">
    <text evidence="1">The sequence shown here is derived from an EMBL/GenBank/DDBJ whole genome shotgun (WGS) entry which is preliminary data.</text>
</comment>
<gene>
    <name evidence="1" type="ORF">GCM10022381_41830</name>
</gene>
<sequence length="103" mass="10977">MARTRREFAPEYKGEAVTLAITTGRAGATVARELGVNAATLGRWVTAFKVRNASGQTEVTEPKGPSRCGCRRCPSGLGVISSPLIIHLHGFSRTPLVQMGDHS</sequence>
<dbReference type="InterPro" id="IPR009057">
    <property type="entry name" value="Homeodomain-like_sf"/>
</dbReference>
<evidence type="ECO:0000313" key="1">
    <source>
        <dbReference type="EMBL" id="GAA3895964.1"/>
    </source>
</evidence>
<protein>
    <recommendedName>
        <fullName evidence="3">Transposase</fullName>
    </recommendedName>
</protein>
<dbReference type="SUPFAM" id="SSF46689">
    <property type="entry name" value="Homeodomain-like"/>
    <property type="match status" value="1"/>
</dbReference>
<reference evidence="2" key="1">
    <citation type="journal article" date="2019" name="Int. J. Syst. Evol. Microbiol.">
        <title>The Global Catalogue of Microorganisms (GCM) 10K type strain sequencing project: providing services to taxonomists for standard genome sequencing and annotation.</title>
        <authorList>
            <consortium name="The Broad Institute Genomics Platform"/>
            <consortium name="The Broad Institute Genome Sequencing Center for Infectious Disease"/>
            <person name="Wu L."/>
            <person name="Ma J."/>
        </authorList>
    </citation>
    <scope>NUCLEOTIDE SEQUENCE [LARGE SCALE GENOMIC DNA]</scope>
    <source>
        <strain evidence="2">JCM 17021</strain>
    </source>
</reference>
<dbReference type="EMBL" id="BAABCN010000018">
    <property type="protein sequence ID" value="GAA3895964.1"/>
    <property type="molecule type" value="Genomic_DNA"/>
</dbReference>